<evidence type="ECO:0000256" key="1">
    <source>
        <dbReference type="SAM" id="MobiDB-lite"/>
    </source>
</evidence>
<evidence type="ECO:0000313" key="3">
    <source>
        <dbReference type="EMBL" id="CAK0786174.1"/>
    </source>
</evidence>
<dbReference type="AlphaFoldDB" id="A0AAV1IGF4"/>
<dbReference type="InterPro" id="IPR016123">
    <property type="entry name" value="Mog1/PsbP_a/b/a-sand"/>
</dbReference>
<feature type="domain" description="PsbP C-terminal" evidence="2">
    <location>
        <begin position="132"/>
        <end position="313"/>
    </location>
</feature>
<evidence type="ECO:0000259" key="2">
    <source>
        <dbReference type="Pfam" id="PF01789"/>
    </source>
</evidence>
<dbReference type="Pfam" id="PF01789">
    <property type="entry name" value="PsbP"/>
    <property type="match status" value="1"/>
</dbReference>
<dbReference type="NCBIfam" id="NF040946">
    <property type="entry name" value="PSII_PsbP"/>
    <property type="match status" value="1"/>
</dbReference>
<proteinExistence type="predicted"/>
<dbReference type="GO" id="GO:0005509">
    <property type="term" value="F:calcium ion binding"/>
    <property type="evidence" value="ECO:0007669"/>
    <property type="project" value="InterPro"/>
</dbReference>
<dbReference type="PANTHER" id="PTHR31407:SF16">
    <property type="entry name" value="PSBP DOMAIN-CONTAINING PROTEIN 7, CHLOROPLASTIC"/>
    <property type="match status" value="1"/>
</dbReference>
<dbReference type="EMBL" id="CAUYUE010000014">
    <property type="protein sequence ID" value="CAK0786174.1"/>
    <property type="molecule type" value="Genomic_DNA"/>
</dbReference>
<feature type="region of interest" description="Disordered" evidence="1">
    <location>
        <begin position="43"/>
        <end position="67"/>
    </location>
</feature>
<keyword evidence="4" id="KW-1185">Reference proteome</keyword>
<dbReference type="SUPFAM" id="SSF55724">
    <property type="entry name" value="Mog1p/PsbP-like"/>
    <property type="match status" value="1"/>
</dbReference>
<organism evidence="3 4">
    <name type="scientific">Coccomyxa viridis</name>
    <dbReference type="NCBI Taxonomy" id="1274662"/>
    <lineage>
        <taxon>Eukaryota</taxon>
        <taxon>Viridiplantae</taxon>
        <taxon>Chlorophyta</taxon>
        <taxon>core chlorophytes</taxon>
        <taxon>Trebouxiophyceae</taxon>
        <taxon>Trebouxiophyceae incertae sedis</taxon>
        <taxon>Coccomyxaceae</taxon>
        <taxon>Coccomyxa</taxon>
    </lineage>
</organism>
<dbReference type="Proteomes" id="UP001314263">
    <property type="component" value="Unassembled WGS sequence"/>
</dbReference>
<comment type="caution">
    <text evidence="3">The sequence shown here is derived from an EMBL/GenBank/DDBJ whole genome shotgun (WGS) entry which is preliminary data.</text>
</comment>
<dbReference type="Gene3D" id="3.40.1000.10">
    <property type="entry name" value="Mog1/PsbP, alpha/beta/alpha sandwich"/>
    <property type="match status" value="1"/>
</dbReference>
<gene>
    <name evidence="3" type="ORF">CVIRNUC_009387</name>
</gene>
<feature type="region of interest" description="Disordered" evidence="1">
    <location>
        <begin position="168"/>
        <end position="199"/>
    </location>
</feature>
<protein>
    <recommendedName>
        <fullName evidence="2">PsbP C-terminal domain-containing protein</fullName>
    </recommendedName>
</protein>
<dbReference type="InterPro" id="IPR002683">
    <property type="entry name" value="PsbP_C"/>
</dbReference>
<sequence>MQTAPALSGQRLYTCNSRCFFKEQRPDVSLRWRGRAHLRCLNEKESSTSQSADQKDAAQSSSKSQLNLQDPVETIAWGGNLPSRRRAITGGLSGLAIILVSNFGGVTGALLSLDGGKLAGALKADALFPVAGYKRCLDTQNGYEFKYPSRWLADQQLYRRYAERIEQRTGLDPPSAARQKRRNVTEPTAAYGPPGSTGEENLSVIVAPIGENFRLQDLGDARGAAQRFLSTTVAPEGSDKQARLLMASERRDENGELYYTCEFTVQSPKFFRHNLSVYAVRNGLLYTLNGQCREERWQALRADMEIAAQSFHILGSRTSIPGWGSRL</sequence>
<dbReference type="GO" id="GO:0009654">
    <property type="term" value="C:photosystem II oxygen evolving complex"/>
    <property type="evidence" value="ECO:0007669"/>
    <property type="project" value="InterPro"/>
</dbReference>
<dbReference type="GO" id="GO:0019898">
    <property type="term" value="C:extrinsic component of membrane"/>
    <property type="evidence" value="ECO:0007669"/>
    <property type="project" value="InterPro"/>
</dbReference>
<dbReference type="PANTHER" id="PTHR31407">
    <property type="match status" value="1"/>
</dbReference>
<feature type="compositionally biased region" description="Low complexity" evidence="1">
    <location>
        <begin position="47"/>
        <end position="65"/>
    </location>
</feature>
<accession>A0AAV1IGF4</accession>
<reference evidence="3 4" key="1">
    <citation type="submission" date="2023-10" db="EMBL/GenBank/DDBJ databases">
        <authorList>
            <person name="Maclean D."/>
            <person name="Macfadyen A."/>
        </authorList>
    </citation>
    <scope>NUCLEOTIDE SEQUENCE [LARGE SCALE GENOMIC DNA]</scope>
</reference>
<name>A0AAV1IGF4_9CHLO</name>
<dbReference type="GO" id="GO:0015979">
    <property type="term" value="P:photosynthesis"/>
    <property type="evidence" value="ECO:0007669"/>
    <property type="project" value="InterPro"/>
</dbReference>
<evidence type="ECO:0000313" key="4">
    <source>
        <dbReference type="Proteomes" id="UP001314263"/>
    </source>
</evidence>